<dbReference type="PANTHER" id="PTHR45832:SF22">
    <property type="entry name" value="SERINE_THREONINE-PROTEIN KINASE SAMKA-RELATED"/>
    <property type="match status" value="1"/>
</dbReference>
<accession>A0A399DWC6</accession>
<dbReference type="EMBL" id="QWKX01000042">
    <property type="protein sequence ID" value="RIH76485.1"/>
    <property type="molecule type" value="Genomic_DNA"/>
</dbReference>
<dbReference type="PROSITE" id="PS00109">
    <property type="entry name" value="PROTEIN_KINASE_TYR"/>
    <property type="match status" value="1"/>
</dbReference>
<comment type="caution">
    <text evidence="5">The sequence shown here is derived from an EMBL/GenBank/DDBJ whole genome shotgun (WGS) entry which is preliminary data.</text>
</comment>
<evidence type="ECO:0000259" key="4">
    <source>
        <dbReference type="PROSITE" id="PS50011"/>
    </source>
</evidence>
<dbReference type="Proteomes" id="UP000266089">
    <property type="component" value="Unassembled WGS sequence"/>
</dbReference>
<dbReference type="Gene3D" id="3.30.200.20">
    <property type="entry name" value="Phosphorylase Kinase, domain 1"/>
    <property type="match status" value="1"/>
</dbReference>
<keyword evidence="5" id="KW-0418">Kinase</keyword>
<dbReference type="Gene3D" id="1.10.510.10">
    <property type="entry name" value="Transferase(Phosphotransferase) domain 1"/>
    <property type="match status" value="1"/>
</dbReference>
<dbReference type="PANTHER" id="PTHR45832">
    <property type="entry name" value="SERINE/THREONINE-PROTEIN KINASE SAMKA-RELATED-RELATED"/>
    <property type="match status" value="1"/>
</dbReference>
<dbReference type="CDD" id="cd14014">
    <property type="entry name" value="STKc_PknB_like"/>
    <property type="match status" value="1"/>
</dbReference>
<dbReference type="GO" id="GO:0004674">
    <property type="term" value="F:protein serine/threonine kinase activity"/>
    <property type="evidence" value="ECO:0007669"/>
    <property type="project" value="UniProtKB-EC"/>
</dbReference>
<evidence type="ECO:0000313" key="5">
    <source>
        <dbReference type="EMBL" id="RIH76485.1"/>
    </source>
</evidence>
<dbReference type="SUPFAM" id="SSF56112">
    <property type="entry name" value="Protein kinase-like (PK-like)"/>
    <property type="match status" value="1"/>
</dbReference>
<keyword evidence="2" id="KW-0547">Nucleotide-binding</keyword>
<feature type="domain" description="Protein kinase" evidence="4">
    <location>
        <begin position="1"/>
        <end position="183"/>
    </location>
</feature>
<gene>
    <name evidence="5" type="primary">rqkA_1</name>
    <name evidence="5" type="ORF">Mcate_01757</name>
</gene>
<dbReference type="InterPro" id="IPR008266">
    <property type="entry name" value="Tyr_kinase_AS"/>
</dbReference>
<sequence length="183" mass="20665">MAEVWRAYDERVGRAVAVKILHAYVHPNERARFFQEAKALSRLSHRGVVQVYDLGEEEGKTYFVMELVEGGSFDRLGPFEDGPEGLRLLEAALEVLDALEHLHRRGVIHRDLTPRNILLTTEGNPKVMDFGLAYLLQESRHLTRTGYTLGTPQYMAPEQAKGLPLGPRPFCWKLRVRPSGASA</sequence>
<proteinExistence type="inferred from homology"/>
<organism evidence="5 6">
    <name type="scientific">Meiothermus taiwanensis</name>
    <dbReference type="NCBI Taxonomy" id="172827"/>
    <lineage>
        <taxon>Bacteria</taxon>
        <taxon>Thermotogati</taxon>
        <taxon>Deinococcota</taxon>
        <taxon>Deinococci</taxon>
        <taxon>Thermales</taxon>
        <taxon>Thermaceae</taxon>
        <taxon>Meiothermus</taxon>
    </lineage>
</organism>
<reference evidence="5 6" key="1">
    <citation type="submission" date="2018-08" db="EMBL/GenBank/DDBJ databases">
        <title>Meiothermus cateniformans JCM 15151 genome sequencing project.</title>
        <authorList>
            <person name="Da Costa M.S."/>
            <person name="Albuquerque L."/>
            <person name="Raposo P."/>
            <person name="Froufe H.J.C."/>
            <person name="Barroso C.S."/>
            <person name="Egas C."/>
        </authorList>
    </citation>
    <scope>NUCLEOTIDE SEQUENCE [LARGE SCALE GENOMIC DNA]</scope>
    <source>
        <strain evidence="5 6">JCM 15151</strain>
    </source>
</reference>
<dbReference type="PROSITE" id="PS50011">
    <property type="entry name" value="PROTEIN_KINASE_DOM"/>
    <property type="match status" value="1"/>
</dbReference>
<evidence type="ECO:0000256" key="3">
    <source>
        <dbReference type="ARBA" id="ARBA00022840"/>
    </source>
</evidence>
<dbReference type="KEGG" id="mtai:Mtai_v1c28930"/>
<dbReference type="EC" id="2.7.11.1" evidence="5"/>
<dbReference type="InterPro" id="IPR000719">
    <property type="entry name" value="Prot_kinase_dom"/>
</dbReference>
<dbReference type="InterPro" id="IPR011009">
    <property type="entry name" value="Kinase-like_dom_sf"/>
</dbReference>
<dbReference type="AlphaFoldDB" id="A0A399DWC6"/>
<name>A0A399DWC6_9DEIN</name>
<evidence type="ECO:0000256" key="1">
    <source>
        <dbReference type="ARBA" id="ARBA00008874"/>
    </source>
</evidence>
<keyword evidence="5" id="KW-0808">Transferase</keyword>
<evidence type="ECO:0000256" key="2">
    <source>
        <dbReference type="ARBA" id="ARBA00022741"/>
    </source>
</evidence>
<protein>
    <submittedName>
        <fullName evidence="5">DNA damage-responsive serine/threonine-protein kinase RqkA</fullName>
        <ecNumber evidence="5">2.7.11.1</ecNumber>
    </submittedName>
</protein>
<keyword evidence="3" id="KW-0067">ATP-binding</keyword>
<dbReference type="Pfam" id="PF00069">
    <property type="entry name" value="Pkinase"/>
    <property type="match status" value="1"/>
</dbReference>
<comment type="similarity">
    <text evidence="1">Belongs to the protein kinase superfamily. STE Ser/Thr protein kinase family. STE20 subfamily.</text>
</comment>
<dbReference type="GO" id="GO:0005524">
    <property type="term" value="F:ATP binding"/>
    <property type="evidence" value="ECO:0007669"/>
    <property type="project" value="UniProtKB-KW"/>
</dbReference>
<dbReference type="InterPro" id="IPR051931">
    <property type="entry name" value="PAK3-like"/>
</dbReference>
<evidence type="ECO:0000313" key="6">
    <source>
        <dbReference type="Proteomes" id="UP000266089"/>
    </source>
</evidence>